<evidence type="ECO:0000313" key="2">
    <source>
        <dbReference type="EMBL" id="MCZ0703988.1"/>
    </source>
</evidence>
<keyword evidence="2" id="KW-0946">Virion</keyword>
<dbReference type="InterPro" id="IPR025953">
    <property type="entry name" value="YlbD_coat"/>
</dbReference>
<feature type="region of interest" description="Disordered" evidence="1">
    <location>
        <begin position="62"/>
        <end position="81"/>
    </location>
</feature>
<accession>A0A9J6RF39</accession>
<comment type="caution">
    <text evidence="2">The sequence shown here is derived from an EMBL/GenBank/DDBJ whole genome shotgun (WGS) entry which is preliminary data.</text>
</comment>
<dbReference type="Proteomes" id="UP001084197">
    <property type="component" value="Unassembled WGS sequence"/>
</dbReference>
<feature type="region of interest" description="Disordered" evidence="1">
    <location>
        <begin position="120"/>
        <end position="162"/>
    </location>
</feature>
<dbReference type="Pfam" id="PF14071">
    <property type="entry name" value="YlbD_coat"/>
    <property type="match status" value="1"/>
</dbReference>
<dbReference type="EMBL" id="JAPRAT010000025">
    <property type="protein sequence ID" value="MCZ0703988.1"/>
    <property type="molecule type" value="Genomic_DNA"/>
</dbReference>
<dbReference type="AlphaFoldDB" id="A0A9J6RF39"/>
<proteinExistence type="predicted"/>
<feature type="compositionally biased region" description="Low complexity" evidence="1">
    <location>
        <begin position="125"/>
        <end position="162"/>
    </location>
</feature>
<dbReference type="RefSeq" id="WP_268780752.1">
    <property type="nucleotide sequence ID" value="NZ_JAPRAT010000025.1"/>
</dbReference>
<keyword evidence="3" id="KW-1185">Reference proteome</keyword>
<sequence>MPKDNLHPELIKFKKFVKEHPGLVAEVRQGKQEWQYYFDQWSKLGETDQFWDDYRKDVISKNHKQSKSEEAENNEDNSNKQAWYKQMADLVNKIDLTNMEEHVNQLDSAFASVRSLIDQFKSSDAPNQASQSNPSPNQQAQTRPNQQPNYPQHPYYQNRTWF</sequence>
<organism evidence="2 3">
    <name type="scientific">Natronobacillus azotifigens</name>
    <dbReference type="NCBI Taxonomy" id="472978"/>
    <lineage>
        <taxon>Bacteria</taxon>
        <taxon>Bacillati</taxon>
        <taxon>Bacillota</taxon>
        <taxon>Bacilli</taxon>
        <taxon>Bacillales</taxon>
        <taxon>Bacillaceae</taxon>
        <taxon>Natronobacillus</taxon>
    </lineage>
</organism>
<name>A0A9J6RF39_9BACI</name>
<gene>
    <name evidence="2" type="primary">ylbD</name>
    <name evidence="2" type="ORF">OWO01_12270</name>
</gene>
<protein>
    <submittedName>
        <fullName evidence="2">Spore coat protein YlbD</fullName>
    </submittedName>
</protein>
<evidence type="ECO:0000256" key="1">
    <source>
        <dbReference type="SAM" id="MobiDB-lite"/>
    </source>
</evidence>
<keyword evidence="2" id="KW-0167">Capsid protein</keyword>
<reference evidence="2" key="1">
    <citation type="submission" date="2022-11" db="EMBL/GenBank/DDBJ databases">
        <title>WGS of Natronobacillus azotifigens 24KS-1, an anaerobic diazotrophic haloalkaliphile from soda-rich habitats.</title>
        <authorList>
            <person name="Sorokin D.Y."/>
            <person name="Merkel A.Y."/>
        </authorList>
    </citation>
    <scope>NUCLEOTIDE SEQUENCE</scope>
    <source>
        <strain evidence="2">24KS-1</strain>
    </source>
</reference>
<evidence type="ECO:0000313" key="3">
    <source>
        <dbReference type="Proteomes" id="UP001084197"/>
    </source>
</evidence>